<organism evidence="1 2">
    <name type="scientific">Romanomermis culicivorax</name>
    <name type="common">Nematode worm</name>
    <dbReference type="NCBI Taxonomy" id="13658"/>
    <lineage>
        <taxon>Eukaryota</taxon>
        <taxon>Metazoa</taxon>
        <taxon>Ecdysozoa</taxon>
        <taxon>Nematoda</taxon>
        <taxon>Enoplea</taxon>
        <taxon>Dorylaimia</taxon>
        <taxon>Mermithida</taxon>
        <taxon>Mermithoidea</taxon>
        <taxon>Mermithidae</taxon>
        <taxon>Romanomermis</taxon>
    </lineage>
</organism>
<sequence>ILIEPGVPKSRFLYKRFYFSVIVKVVKFFNDATSKEMISIPKCSDRIAEALIENRPYKNYDHLLESIKQAKIKGLTSNLVESYIQQLKCRNELDLLLYTCQEISGDLLTCVQKLTIDIDKNSKMVSAPKLLQKE</sequence>
<accession>A0A915KEB3</accession>
<reference evidence="2" key="1">
    <citation type="submission" date="2022-11" db="UniProtKB">
        <authorList>
            <consortium name="WormBaseParasite"/>
        </authorList>
    </citation>
    <scope>IDENTIFICATION</scope>
</reference>
<dbReference type="SUPFAM" id="SSF81585">
    <property type="entry name" value="PsbU/PolX domain-like"/>
    <property type="match status" value="1"/>
</dbReference>
<dbReference type="AlphaFoldDB" id="A0A915KEB3"/>
<proteinExistence type="predicted"/>
<name>A0A915KEB3_ROMCU</name>
<keyword evidence="1" id="KW-1185">Reference proteome</keyword>
<evidence type="ECO:0000313" key="2">
    <source>
        <dbReference type="WBParaSite" id="nRc.2.0.1.t36381-RA"/>
    </source>
</evidence>
<evidence type="ECO:0000313" key="1">
    <source>
        <dbReference type="Proteomes" id="UP000887565"/>
    </source>
</evidence>
<dbReference type="WBParaSite" id="nRc.2.0.1.t36381-RA">
    <property type="protein sequence ID" value="nRc.2.0.1.t36381-RA"/>
    <property type="gene ID" value="nRc.2.0.1.g36381"/>
</dbReference>
<dbReference type="Proteomes" id="UP000887565">
    <property type="component" value="Unplaced"/>
</dbReference>
<protein>
    <submittedName>
        <fullName evidence="2">Uncharacterized protein</fullName>
    </submittedName>
</protein>